<gene>
    <name evidence="3" type="ORF">METZ01_LOCUS120408</name>
</gene>
<evidence type="ECO:0000313" key="3">
    <source>
        <dbReference type="EMBL" id="SVA67554.1"/>
    </source>
</evidence>
<reference evidence="3" key="1">
    <citation type="submission" date="2018-05" db="EMBL/GenBank/DDBJ databases">
        <authorList>
            <person name="Lanie J.A."/>
            <person name="Ng W.-L."/>
            <person name="Kazmierczak K.M."/>
            <person name="Andrzejewski T.M."/>
            <person name="Davidsen T.M."/>
            <person name="Wayne K.J."/>
            <person name="Tettelin H."/>
            <person name="Glass J.I."/>
            <person name="Rusch D."/>
            <person name="Podicherti R."/>
            <person name="Tsui H.-C.T."/>
            <person name="Winkler M.E."/>
        </authorList>
    </citation>
    <scope>NUCLEOTIDE SEQUENCE</scope>
</reference>
<keyword evidence="2" id="KW-0472">Membrane</keyword>
<feature type="transmembrane region" description="Helical" evidence="2">
    <location>
        <begin position="184"/>
        <end position="205"/>
    </location>
</feature>
<evidence type="ECO:0000256" key="2">
    <source>
        <dbReference type="SAM" id="Phobius"/>
    </source>
</evidence>
<evidence type="ECO:0000256" key="1">
    <source>
        <dbReference type="SAM" id="MobiDB-lite"/>
    </source>
</evidence>
<sequence length="211" mass="23285">MQYQRLFIEYLIFKNMRWRRTSVITITLLIIAVAFVGPNVSAHSGGIFTLIISKNGIAPTNASMIVNDTARWINVDDSENVTHRIFVDSNGDGDYFGDDDWDSGNLTSSCETDANGTKVDNDCNAFFDIPFNYTDSDGKYPFMDISSTGERTYGNVTVNPDTHLTPGFQQEPEEETENDTKPTWLLAIAAISGIGAVVLGAMIVFGNKDED</sequence>
<name>A0A381XRZ2_9ZZZZ</name>
<keyword evidence="2" id="KW-0812">Transmembrane</keyword>
<proteinExistence type="predicted"/>
<keyword evidence="2" id="KW-1133">Transmembrane helix</keyword>
<accession>A0A381XRZ2</accession>
<protein>
    <submittedName>
        <fullName evidence="3">Uncharacterized protein</fullName>
    </submittedName>
</protein>
<organism evidence="3">
    <name type="scientific">marine metagenome</name>
    <dbReference type="NCBI Taxonomy" id="408172"/>
    <lineage>
        <taxon>unclassified sequences</taxon>
        <taxon>metagenomes</taxon>
        <taxon>ecological metagenomes</taxon>
    </lineage>
</organism>
<feature type="region of interest" description="Disordered" evidence="1">
    <location>
        <begin position="159"/>
        <end position="178"/>
    </location>
</feature>
<dbReference type="AlphaFoldDB" id="A0A381XRZ2"/>
<dbReference type="EMBL" id="UINC01016177">
    <property type="protein sequence ID" value="SVA67554.1"/>
    <property type="molecule type" value="Genomic_DNA"/>
</dbReference>